<dbReference type="SUPFAM" id="SSF53335">
    <property type="entry name" value="S-adenosyl-L-methionine-dependent methyltransferases"/>
    <property type="match status" value="1"/>
</dbReference>
<dbReference type="GO" id="GO:0031151">
    <property type="term" value="F:histone H3K79 methyltransferase activity"/>
    <property type="evidence" value="ECO:0007669"/>
    <property type="project" value="InterPro"/>
</dbReference>
<evidence type="ECO:0000256" key="2">
    <source>
        <dbReference type="ARBA" id="ARBA00022679"/>
    </source>
</evidence>
<organism evidence="5 6">
    <name type="scientific">Corallococcus carmarthensis</name>
    <dbReference type="NCBI Taxonomy" id="2316728"/>
    <lineage>
        <taxon>Bacteria</taxon>
        <taxon>Pseudomonadati</taxon>
        <taxon>Myxococcota</taxon>
        <taxon>Myxococcia</taxon>
        <taxon>Myxococcales</taxon>
        <taxon>Cystobacterineae</taxon>
        <taxon>Myxococcaceae</taxon>
        <taxon>Corallococcus</taxon>
    </lineage>
</organism>
<gene>
    <name evidence="5" type="ORF">D7X32_00265</name>
</gene>
<evidence type="ECO:0000313" key="5">
    <source>
        <dbReference type="EMBL" id="RKH07874.1"/>
    </source>
</evidence>
<evidence type="ECO:0000259" key="4">
    <source>
        <dbReference type="Pfam" id="PF08123"/>
    </source>
</evidence>
<dbReference type="Proteomes" id="UP000268313">
    <property type="component" value="Unassembled WGS sequence"/>
</dbReference>
<dbReference type="PANTHER" id="PTHR13610">
    <property type="entry name" value="METHYLTRANSFERASE DOMAIN-CONTAINING PROTEIN"/>
    <property type="match status" value="1"/>
</dbReference>
<dbReference type="GO" id="GO:0032259">
    <property type="term" value="P:methylation"/>
    <property type="evidence" value="ECO:0007669"/>
    <property type="project" value="UniProtKB-KW"/>
</dbReference>
<sequence>MGVRCRQQTPVRSESIHDKRLRMARADIESGALRGAALSELLLSIPSLERDVWLDELLGFDEPPPDIANLPRGAVPYLPSGVDEILAMVSEVPLRRDDAFVDLGSGLGRVVILAHLLSGARAQGVELQEPLVHLARARCAELALPLVSFVHANAADTELDGSVFFLYSPFNGEMLSAVLRRLEDVARRRPIVVCAVDFELHGVTWLRARKTSKVSLALYDSCVPGVPLR</sequence>
<keyword evidence="6" id="KW-1185">Reference proteome</keyword>
<protein>
    <submittedName>
        <fullName evidence="5">Class I SAM-dependent methyltransferase</fullName>
    </submittedName>
</protein>
<name>A0A3A8L0V6_9BACT</name>
<dbReference type="InterPro" id="IPR029063">
    <property type="entry name" value="SAM-dependent_MTases_sf"/>
</dbReference>
<keyword evidence="1 5" id="KW-0489">Methyltransferase</keyword>
<dbReference type="AlphaFoldDB" id="A0A3A8L0V6"/>
<reference evidence="6" key="1">
    <citation type="submission" date="2018-09" db="EMBL/GenBank/DDBJ databases">
        <authorList>
            <person name="Livingstone P.G."/>
            <person name="Whitworth D.E."/>
        </authorList>
    </citation>
    <scope>NUCLEOTIDE SEQUENCE [LARGE SCALE GENOMIC DNA]</scope>
    <source>
        <strain evidence="6">CA043D</strain>
    </source>
</reference>
<dbReference type="InterPro" id="IPR025789">
    <property type="entry name" value="DOT1_dom"/>
</dbReference>
<dbReference type="Pfam" id="PF08123">
    <property type="entry name" value="DOT1"/>
    <property type="match status" value="1"/>
</dbReference>
<dbReference type="PANTHER" id="PTHR13610:SF11">
    <property type="entry name" value="METHYLTRANSFERASE DOMAIN-CONTAINING PROTEIN"/>
    <property type="match status" value="1"/>
</dbReference>
<accession>A0A3A8L0V6</accession>
<dbReference type="EMBL" id="RAWE01000001">
    <property type="protein sequence ID" value="RKH07874.1"/>
    <property type="molecule type" value="Genomic_DNA"/>
</dbReference>
<proteinExistence type="predicted"/>
<dbReference type="CDD" id="cd02440">
    <property type="entry name" value="AdoMet_MTases"/>
    <property type="match status" value="1"/>
</dbReference>
<evidence type="ECO:0000313" key="6">
    <source>
        <dbReference type="Proteomes" id="UP000268313"/>
    </source>
</evidence>
<keyword evidence="3" id="KW-0949">S-adenosyl-L-methionine</keyword>
<comment type="caution">
    <text evidence="5">The sequence shown here is derived from an EMBL/GenBank/DDBJ whole genome shotgun (WGS) entry which is preliminary data.</text>
</comment>
<evidence type="ECO:0000256" key="3">
    <source>
        <dbReference type="ARBA" id="ARBA00022691"/>
    </source>
</evidence>
<feature type="domain" description="DOT1" evidence="4">
    <location>
        <begin position="85"/>
        <end position="142"/>
    </location>
</feature>
<keyword evidence="2 5" id="KW-0808">Transferase</keyword>
<dbReference type="InterPro" id="IPR026170">
    <property type="entry name" value="FAM173A/B"/>
</dbReference>
<evidence type="ECO:0000256" key="1">
    <source>
        <dbReference type="ARBA" id="ARBA00022603"/>
    </source>
</evidence>
<dbReference type="Gene3D" id="3.40.50.150">
    <property type="entry name" value="Vaccinia Virus protein VP39"/>
    <property type="match status" value="1"/>
</dbReference>